<feature type="transmembrane region" description="Helical" evidence="6">
    <location>
        <begin position="364"/>
        <end position="380"/>
    </location>
</feature>
<name>A0ABR7WIZ0_9SPHI</name>
<accession>A0ABR7WIZ0</accession>
<sequence length="693" mass="77357">MIATHKGEITIVVLLLPFMAGIGLGLNYPGTGAVALIIPLLALSLLFIALNIGYAKLGIYKKSWLGGLLIAPILLLAGWLVTVQHYQLNNTDHFSKTSAKYLVVHINSEPKVKGDIVRFTADVVQTIQKGKATSASGTLLIAIKDELATNLFYGEELLIPASYSPVEPPYNPGEFNYKRYLANKNVYHQVFLYPRQYHIIKAGQGNPVIAYALQTRQNLVKKLKANMQDTTAIAVASTLILGYKADLSNDVLQAYSKTGTIHILSVSGGHVAIIFVLLGWALSFRKGRSKGKVIKVLVIIVLIWSYALLTGFSPAVNRAALMISMVICGQAFVRYINSLNLLAFSAFVLLLYDPFLLMDVGFQLSYLAVAGLIVFQPIVYEWVEFKNRAANYLWTACSVSISAQVITFPLSAFYFHQFPLYFLISNLLIIVPAAVIMYTGLLLLVLPQIPYLSQWLGHILEHSILLMNKALAYIEQAPYASISKIWLTHAEHLLLYIIIIGLFYFIYDKKKTWLLKTSLIATLLFCISISYKKFNSDEARSITFLSLRKHTGIVFKNGGSGVVLTDLSDTDKTYQYTIQPGLDSMRVINYKVIHLADNIRLPYLIKQQNLLQFFDKRVLLLNQTAPAQSIPRQLDIDYLYISGNAFIDTGTVNDHTLIVDGSNSDKYIDKLKNITVHCKILKRNKSIIIASKP</sequence>
<feature type="transmembrane region" description="Helical" evidence="6">
    <location>
        <begin position="486"/>
        <end position="507"/>
    </location>
</feature>
<feature type="transmembrane region" description="Helical" evidence="6">
    <location>
        <begin position="332"/>
        <end position="352"/>
    </location>
</feature>
<feature type="domain" description="DUF4131" evidence="8">
    <location>
        <begin position="35"/>
        <end position="194"/>
    </location>
</feature>
<organism evidence="9 10">
    <name type="scientific">Mucilaginibacter pankratovii</name>
    <dbReference type="NCBI Taxonomy" id="2772110"/>
    <lineage>
        <taxon>Bacteria</taxon>
        <taxon>Pseudomonadati</taxon>
        <taxon>Bacteroidota</taxon>
        <taxon>Sphingobacteriia</taxon>
        <taxon>Sphingobacteriales</taxon>
        <taxon>Sphingobacteriaceae</taxon>
        <taxon>Mucilaginibacter</taxon>
    </lineage>
</organism>
<feature type="transmembrane region" description="Helical" evidence="6">
    <location>
        <begin position="427"/>
        <end position="449"/>
    </location>
</feature>
<dbReference type="Pfam" id="PF13567">
    <property type="entry name" value="DUF4131"/>
    <property type="match status" value="1"/>
</dbReference>
<keyword evidence="2" id="KW-1003">Cell membrane</keyword>
<evidence type="ECO:0000313" key="9">
    <source>
        <dbReference type="EMBL" id="MBD1362266.1"/>
    </source>
</evidence>
<dbReference type="InterPro" id="IPR025405">
    <property type="entry name" value="DUF4131"/>
</dbReference>
<dbReference type="Pfam" id="PF03772">
    <property type="entry name" value="Competence"/>
    <property type="match status" value="1"/>
</dbReference>
<dbReference type="InterPro" id="IPR004477">
    <property type="entry name" value="ComEC_N"/>
</dbReference>
<keyword evidence="3 6" id="KW-0812">Transmembrane</keyword>
<feature type="transmembrane region" description="Helical" evidence="6">
    <location>
        <begin position="7"/>
        <end position="26"/>
    </location>
</feature>
<dbReference type="PANTHER" id="PTHR30619:SF1">
    <property type="entry name" value="RECOMBINATION PROTEIN 2"/>
    <property type="match status" value="1"/>
</dbReference>
<feature type="transmembrane region" description="Helical" evidence="6">
    <location>
        <begin position="513"/>
        <end position="531"/>
    </location>
</feature>
<proteinExistence type="predicted"/>
<feature type="transmembrane region" description="Helical" evidence="6">
    <location>
        <begin position="64"/>
        <end position="81"/>
    </location>
</feature>
<gene>
    <name evidence="9" type="ORF">IDJ77_00465</name>
</gene>
<evidence type="ECO:0000259" key="7">
    <source>
        <dbReference type="Pfam" id="PF03772"/>
    </source>
</evidence>
<dbReference type="InterPro" id="IPR052159">
    <property type="entry name" value="Competence_DNA_uptake"/>
</dbReference>
<feature type="transmembrane region" description="Helical" evidence="6">
    <location>
        <begin position="261"/>
        <end position="281"/>
    </location>
</feature>
<evidence type="ECO:0000256" key="4">
    <source>
        <dbReference type="ARBA" id="ARBA00022989"/>
    </source>
</evidence>
<feature type="transmembrane region" description="Helical" evidence="6">
    <location>
        <begin position="293"/>
        <end position="312"/>
    </location>
</feature>
<evidence type="ECO:0000259" key="8">
    <source>
        <dbReference type="Pfam" id="PF13567"/>
    </source>
</evidence>
<evidence type="ECO:0000256" key="6">
    <source>
        <dbReference type="SAM" id="Phobius"/>
    </source>
</evidence>
<dbReference type="EMBL" id="JACWMY010000001">
    <property type="protein sequence ID" value="MBD1362266.1"/>
    <property type="molecule type" value="Genomic_DNA"/>
</dbReference>
<keyword evidence="4 6" id="KW-1133">Transmembrane helix</keyword>
<evidence type="ECO:0000256" key="2">
    <source>
        <dbReference type="ARBA" id="ARBA00022475"/>
    </source>
</evidence>
<feature type="domain" description="ComEC/Rec2-related protein" evidence="7">
    <location>
        <begin position="239"/>
        <end position="505"/>
    </location>
</feature>
<dbReference type="PANTHER" id="PTHR30619">
    <property type="entry name" value="DNA INTERNALIZATION/COMPETENCE PROTEIN COMEC/REC2"/>
    <property type="match status" value="1"/>
</dbReference>
<dbReference type="Proteomes" id="UP000606600">
    <property type="component" value="Unassembled WGS sequence"/>
</dbReference>
<evidence type="ECO:0000256" key="5">
    <source>
        <dbReference type="ARBA" id="ARBA00023136"/>
    </source>
</evidence>
<keyword evidence="10" id="KW-1185">Reference proteome</keyword>
<dbReference type="RefSeq" id="WP_191186955.1">
    <property type="nucleotide sequence ID" value="NZ_JACWMY010000001.1"/>
</dbReference>
<feature type="transmembrane region" description="Helical" evidence="6">
    <location>
        <begin position="392"/>
        <end position="415"/>
    </location>
</feature>
<evidence type="ECO:0000256" key="1">
    <source>
        <dbReference type="ARBA" id="ARBA00004651"/>
    </source>
</evidence>
<dbReference type="NCBIfam" id="TIGR00360">
    <property type="entry name" value="ComEC_N-term"/>
    <property type="match status" value="1"/>
</dbReference>
<comment type="subcellular location">
    <subcellularLocation>
        <location evidence="1">Cell membrane</location>
        <topology evidence="1">Multi-pass membrane protein</topology>
    </subcellularLocation>
</comment>
<protein>
    <submittedName>
        <fullName evidence="9">ComEC/Rec2 family competence protein</fullName>
    </submittedName>
</protein>
<reference evidence="9 10" key="1">
    <citation type="submission" date="2020-09" db="EMBL/GenBank/DDBJ databases">
        <title>Novel species of Mucilaginibacter isolated from a glacier on the Tibetan Plateau.</title>
        <authorList>
            <person name="Liu Q."/>
            <person name="Xin Y.-H."/>
        </authorList>
    </citation>
    <scope>NUCLEOTIDE SEQUENCE [LARGE SCALE GENOMIC DNA]</scope>
    <source>
        <strain evidence="9 10">ZT4R22</strain>
    </source>
</reference>
<evidence type="ECO:0000256" key="3">
    <source>
        <dbReference type="ARBA" id="ARBA00022692"/>
    </source>
</evidence>
<comment type="caution">
    <text evidence="9">The sequence shown here is derived from an EMBL/GenBank/DDBJ whole genome shotgun (WGS) entry which is preliminary data.</text>
</comment>
<evidence type="ECO:0000313" key="10">
    <source>
        <dbReference type="Proteomes" id="UP000606600"/>
    </source>
</evidence>
<keyword evidence="5 6" id="KW-0472">Membrane</keyword>
<feature type="transmembrane region" description="Helical" evidence="6">
    <location>
        <begin position="32"/>
        <end position="52"/>
    </location>
</feature>